<dbReference type="EMBL" id="CM001486">
    <property type="protein sequence ID" value="EIW01353.1"/>
    <property type="molecule type" value="Genomic_DNA"/>
</dbReference>
<dbReference type="GO" id="GO:0003677">
    <property type="term" value="F:DNA binding"/>
    <property type="evidence" value="ECO:0007669"/>
    <property type="project" value="InterPro"/>
</dbReference>
<dbReference type="Pfam" id="PF01527">
    <property type="entry name" value="HTH_Tnp_1"/>
    <property type="match status" value="1"/>
</dbReference>
<dbReference type="SUPFAM" id="SSF46689">
    <property type="entry name" value="Homeodomain-like"/>
    <property type="match status" value="1"/>
</dbReference>
<dbReference type="HOGENOM" id="CLU_027402_39_0_9"/>
<dbReference type="Proteomes" id="UP000005110">
    <property type="component" value="Chromosome"/>
</dbReference>
<dbReference type="GO" id="GO:0006313">
    <property type="term" value="P:DNA transposition"/>
    <property type="evidence" value="ECO:0007669"/>
    <property type="project" value="InterPro"/>
</dbReference>
<name>I8R1K3_9THEO</name>
<dbReference type="InterPro" id="IPR002514">
    <property type="entry name" value="Transposase_8"/>
</dbReference>
<dbReference type="InterPro" id="IPR009057">
    <property type="entry name" value="Homeodomain-like_sf"/>
</dbReference>
<sequence length="57" mass="6553">MPRGQRKYSEEFKNTIVELYNSGKNLSELSSKYGISNSTISSWLKKAKPIEVIFILQ</sequence>
<reference evidence="1 2" key="1">
    <citation type="submission" date="2012-02" db="EMBL/GenBank/DDBJ databases">
        <title>Improved High-Quality Draft sequence of Thermoanaerobacter siderophilus SR4.</title>
        <authorList>
            <consortium name="US DOE Joint Genome Institute"/>
            <person name="Lucas S."/>
            <person name="Han J."/>
            <person name="Lapidus A."/>
            <person name="Cheng J.-F."/>
            <person name="Goodwin L."/>
            <person name="Pitluck S."/>
            <person name="Peters L."/>
            <person name="Detter J.C."/>
            <person name="Han C."/>
            <person name="Tapia R."/>
            <person name="Land M."/>
            <person name="Hauser L."/>
            <person name="Kyrpides N."/>
            <person name="Ivanova N."/>
            <person name="Pagani I."/>
            <person name="Hemme C."/>
            <person name="Woyke T."/>
        </authorList>
    </citation>
    <scope>NUCLEOTIDE SEQUENCE [LARGE SCALE GENOMIC DNA]</scope>
    <source>
        <strain evidence="1 2">SR4</strain>
    </source>
</reference>
<dbReference type="PATRIC" id="fig|880478.3.peg.1510"/>
<dbReference type="AlphaFoldDB" id="I8R1K3"/>
<proteinExistence type="predicted"/>
<evidence type="ECO:0000313" key="1">
    <source>
        <dbReference type="EMBL" id="EIW01353.1"/>
    </source>
</evidence>
<evidence type="ECO:0000313" key="2">
    <source>
        <dbReference type="Proteomes" id="UP000005110"/>
    </source>
</evidence>
<protein>
    <submittedName>
        <fullName evidence="1">Transposase</fullName>
    </submittedName>
</protein>
<dbReference type="GO" id="GO:0004803">
    <property type="term" value="F:transposase activity"/>
    <property type="evidence" value="ECO:0007669"/>
    <property type="project" value="InterPro"/>
</dbReference>
<organism evidence="1 2">
    <name type="scientific">Thermoanaerobacter siderophilus SR4</name>
    <dbReference type="NCBI Taxonomy" id="880478"/>
    <lineage>
        <taxon>Bacteria</taxon>
        <taxon>Bacillati</taxon>
        <taxon>Bacillota</taxon>
        <taxon>Clostridia</taxon>
        <taxon>Thermoanaerobacterales</taxon>
        <taxon>Thermoanaerobacteraceae</taxon>
        <taxon>Thermoanaerobacter</taxon>
    </lineage>
</organism>
<accession>I8R1K3</accession>
<dbReference type="Gene3D" id="1.10.10.60">
    <property type="entry name" value="Homeodomain-like"/>
    <property type="match status" value="1"/>
</dbReference>
<gene>
    <name evidence="1" type="ORF">ThesiDRAFT1_2506</name>
</gene>
<dbReference type="RefSeq" id="WP_006570494.1">
    <property type="nucleotide sequence ID" value="NZ_CM001486.1"/>
</dbReference>
<keyword evidence="2" id="KW-1185">Reference proteome</keyword>